<proteinExistence type="predicted"/>
<reference evidence="2 3" key="1">
    <citation type="submission" date="2013-07" db="EMBL/GenBank/DDBJ databases">
        <title>The Genome Sequence of Kwoniella mangroviensis CBS10435.</title>
        <authorList>
            <consortium name="The Broad Institute Genome Sequencing Platform"/>
            <person name="Cuomo C."/>
            <person name="Litvintseva A."/>
            <person name="Chen Y."/>
            <person name="Heitman J."/>
            <person name="Sun S."/>
            <person name="Springer D."/>
            <person name="Dromer F."/>
            <person name="Young S.K."/>
            <person name="Zeng Q."/>
            <person name="Gargeya S."/>
            <person name="Fitzgerald M."/>
            <person name="Abouelleil A."/>
            <person name="Alvarado L."/>
            <person name="Berlin A.M."/>
            <person name="Chapman S.B."/>
            <person name="Dewar J."/>
            <person name="Goldberg J."/>
            <person name="Griggs A."/>
            <person name="Gujja S."/>
            <person name="Hansen M."/>
            <person name="Howarth C."/>
            <person name="Imamovic A."/>
            <person name="Larimer J."/>
            <person name="McCowan C."/>
            <person name="Murphy C."/>
            <person name="Pearson M."/>
            <person name="Priest M."/>
            <person name="Roberts A."/>
            <person name="Saif S."/>
            <person name="Shea T."/>
            <person name="Sykes S."/>
            <person name="Wortman J."/>
            <person name="Nusbaum C."/>
            <person name="Birren B."/>
        </authorList>
    </citation>
    <scope>NUCLEOTIDE SEQUENCE [LARGE SCALE GENOMIC DNA]</scope>
    <source>
        <strain evidence="2 3">CBS 10435</strain>
    </source>
</reference>
<protein>
    <submittedName>
        <fullName evidence="2">Uncharacterized protein</fullName>
    </submittedName>
</protein>
<sequence length="162" mass="18196">MESVRTITLPFSFASSRPQSVSLLPFRRSQGEASALQSVAESYDMYVFSLFRSDIENTRAFLGSLADGYVPSEFTKPVEKKTTFGSFRSAKYRAPPLHEIRKFATGRGLVDEVSTVVDLLESLYNGGHQRYESEVSLQQTYSDAETTDSDNTYRSLHRAPQT</sequence>
<organism evidence="2 3">
    <name type="scientific">Kwoniella mangroviensis CBS 10435</name>
    <dbReference type="NCBI Taxonomy" id="1331196"/>
    <lineage>
        <taxon>Eukaryota</taxon>
        <taxon>Fungi</taxon>
        <taxon>Dikarya</taxon>
        <taxon>Basidiomycota</taxon>
        <taxon>Agaricomycotina</taxon>
        <taxon>Tremellomycetes</taxon>
        <taxon>Tremellales</taxon>
        <taxon>Cryptococcaceae</taxon>
        <taxon>Kwoniella</taxon>
    </lineage>
</organism>
<keyword evidence="3" id="KW-1185">Reference proteome</keyword>
<gene>
    <name evidence="2" type="ORF">L486_01803</name>
</gene>
<evidence type="ECO:0000313" key="3">
    <source>
        <dbReference type="Proteomes" id="UP000092583"/>
    </source>
</evidence>
<reference evidence="3" key="2">
    <citation type="submission" date="2013-12" db="EMBL/GenBank/DDBJ databases">
        <title>Evolution of pathogenesis and genome organization in the Tremellales.</title>
        <authorList>
            <person name="Cuomo C."/>
            <person name="Litvintseva A."/>
            <person name="Heitman J."/>
            <person name="Chen Y."/>
            <person name="Sun S."/>
            <person name="Springer D."/>
            <person name="Dromer F."/>
            <person name="Young S."/>
            <person name="Zeng Q."/>
            <person name="Chapman S."/>
            <person name="Gujja S."/>
            <person name="Saif S."/>
            <person name="Birren B."/>
        </authorList>
    </citation>
    <scope>NUCLEOTIDE SEQUENCE [LARGE SCALE GENOMIC DNA]</scope>
    <source>
        <strain evidence="3">CBS 10435</strain>
    </source>
</reference>
<evidence type="ECO:0000313" key="2">
    <source>
        <dbReference type="EMBL" id="OCF62136.1"/>
    </source>
</evidence>
<dbReference type="EMBL" id="KI669459">
    <property type="protein sequence ID" value="OCF62136.1"/>
    <property type="molecule type" value="Genomic_DNA"/>
</dbReference>
<dbReference type="AlphaFoldDB" id="A0A1B9J2X1"/>
<name>A0A1B9J2X1_9TREE</name>
<accession>A0A1B9J2X1</accession>
<feature type="region of interest" description="Disordered" evidence="1">
    <location>
        <begin position="141"/>
        <end position="162"/>
    </location>
</feature>
<dbReference type="Proteomes" id="UP000092583">
    <property type="component" value="Unassembled WGS sequence"/>
</dbReference>
<evidence type="ECO:0000256" key="1">
    <source>
        <dbReference type="SAM" id="MobiDB-lite"/>
    </source>
</evidence>